<evidence type="ECO:0000313" key="1">
    <source>
        <dbReference type="EMBL" id="OJG17793.1"/>
    </source>
</evidence>
<name>A0A1L8RDH8_9ENTE</name>
<keyword evidence="1" id="KW-0489">Methyltransferase</keyword>
<evidence type="ECO:0000313" key="2">
    <source>
        <dbReference type="Proteomes" id="UP000181884"/>
    </source>
</evidence>
<keyword evidence="1" id="KW-0808">Transferase</keyword>
<dbReference type="SUPFAM" id="SSF53335">
    <property type="entry name" value="S-adenosyl-L-methionine-dependent methyltransferases"/>
    <property type="match status" value="1"/>
</dbReference>
<keyword evidence="2" id="KW-1185">Reference proteome</keyword>
<dbReference type="Proteomes" id="UP000181884">
    <property type="component" value="Unassembled WGS sequence"/>
</dbReference>
<dbReference type="PANTHER" id="PTHR35276">
    <property type="entry name" value="S-ADENOSYL-L-METHIONINE-DEPENDENT METHYLTRANSFERASES SUPERFAMILY PROTEIN"/>
    <property type="match status" value="1"/>
</dbReference>
<dbReference type="AlphaFoldDB" id="A0A1L8RDH8"/>
<reference evidence="1 2" key="1">
    <citation type="submission" date="2014-12" db="EMBL/GenBank/DDBJ databases">
        <title>Draft genome sequences of 29 type strains of Enterococci.</title>
        <authorList>
            <person name="Zhong Z."/>
            <person name="Sun Z."/>
            <person name="Liu W."/>
            <person name="Zhang W."/>
            <person name="Zhang H."/>
        </authorList>
    </citation>
    <scope>NUCLEOTIDE SEQUENCE [LARGE SCALE GENOMIC DNA]</scope>
    <source>
        <strain evidence="1 2">DSM 17029</strain>
    </source>
</reference>
<dbReference type="Pfam" id="PF06962">
    <property type="entry name" value="rRNA_methylase"/>
    <property type="match status" value="1"/>
</dbReference>
<gene>
    <name evidence="1" type="ORF">RU97_GL002339</name>
</gene>
<dbReference type="Gene3D" id="3.40.50.150">
    <property type="entry name" value="Vaccinia Virus protein VP39"/>
    <property type="match status" value="1"/>
</dbReference>
<dbReference type="InterPro" id="IPR029063">
    <property type="entry name" value="SAM-dependent_MTases_sf"/>
</dbReference>
<protein>
    <submittedName>
        <fullName evidence="1">rRNA methyltransferase</fullName>
    </submittedName>
</protein>
<sequence>MAQEILLPTDFVVDGTMGNGHDTLFLAQSVPKGHVWAFDIQAAALTNTRLRLTEAGCLERVTLIQDGHQQAALYLPDHIKLAIFNLGYLPRSDKTITTQANTTIQALNALLPRLLVGGRILLVVYYGHKGGEAEKDAVTAFAAALPQEAYSVATYQFLNQRNAPPVLLCIEKK</sequence>
<dbReference type="EMBL" id="JXKH01000006">
    <property type="protein sequence ID" value="OJG17793.1"/>
    <property type="molecule type" value="Genomic_DNA"/>
</dbReference>
<dbReference type="GO" id="GO:0008168">
    <property type="term" value="F:methyltransferase activity"/>
    <property type="evidence" value="ECO:0007669"/>
    <property type="project" value="UniProtKB-KW"/>
</dbReference>
<dbReference type="InterPro" id="IPR010719">
    <property type="entry name" value="MnmM_MeTrfase"/>
</dbReference>
<accession>A0A1L8RDH8</accession>
<dbReference type="PANTHER" id="PTHR35276:SF1">
    <property type="entry name" value="TRNA (MNM(5)S(2)U34)-METHYLTRANSFERASE, CHLOROPLASTIC"/>
    <property type="match status" value="1"/>
</dbReference>
<dbReference type="GO" id="GO:0032259">
    <property type="term" value="P:methylation"/>
    <property type="evidence" value="ECO:0007669"/>
    <property type="project" value="UniProtKB-KW"/>
</dbReference>
<organism evidence="1 2">
    <name type="scientific">Enterococcus canis</name>
    <dbReference type="NCBI Taxonomy" id="214095"/>
    <lineage>
        <taxon>Bacteria</taxon>
        <taxon>Bacillati</taxon>
        <taxon>Bacillota</taxon>
        <taxon>Bacilli</taxon>
        <taxon>Lactobacillales</taxon>
        <taxon>Enterococcaceae</taxon>
        <taxon>Enterococcus</taxon>
    </lineage>
</organism>
<proteinExistence type="predicted"/>
<dbReference type="STRING" id="214095.RU97_GL002339"/>
<comment type="caution">
    <text evidence="1">The sequence shown here is derived from an EMBL/GenBank/DDBJ whole genome shotgun (WGS) entry which is preliminary data.</text>
</comment>